<proteinExistence type="predicted"/>
<keyword evidence="2" id="KW-1185">Reference proteome</keyword>
<reference evidence="1" key="1">
    <citation type="submission" date="2023-10" db="EMBL/GenBank/DDBJ databases">
        <title>Genome assembly of Pristionchus species.</title>
        <authorList>
            <person name="Yoshida K."/>
            <person name="Sommer R.J."/>
        </authorList>
    </citation>
    <scope>NUCLEOTIDE SEQUENCE</scope>
    <source>
        <strain evidence="1">RS0144</strain>
    </source>
</reference>
<dbReference type="AlphaFoldDB" id="A0AAV5T7X9"/>
<organism evidence="1 2">
    <name type="scientific">Pristionchus entomophagus</name>
    <dbReference type="NCBI Taxonomy" id="358040"/>
    <lineage>
        <taxon>Eukaryota</taxon>
        <taxon>Metazoa</taxon>
        <taxon>Ecdysozoa</taxon>
        <taxon>Nematoda</taxon>
        <taxon>Chromadorea</taxon>
        <taxon>Rhabditida</taxon>
        <taxon>Rhabditina</taxon>
        <taxon>Diplogasteromorpha</taxon>
        <taxon>Diplogasteroidea</taxon>
        <taxon>Neodiplogasteridae</taxon>
        <taxon>Pristionchus</taxon>
    </lineage>
</organism>
<comment type="caution">
    <text evidence="1">The sequence shown here is derived from an EMBL/GenBank/DDBJ whole genome shotgun (WGS) entry which is preliminary data.</text>
</comment>
<evidence type="ECO:0000313" key="2">
    <source>
        <dbReference type="Proteomes" id="UP001432027"/>
    </source>
</evidence>
<name>A0AAV5T7X9_9BILA</name>
<protein>
    <submittedName>
        <fullName evidence="1">Uncharacterized protein</fullName>
    </submittedName>
</protein>
<accession>A0AAV5T7X9</accession>
<gene>
    <name evidence="1" type="ORF">PENTCL1PPCAC_9961</name>
</gene>
<evidence type="ECO:0000313" key="1">
    <source>
        <dbReference type="EMBL" id="GMS87786.1"/>
    </source>
</evidence>
<dbReference type="EMBL" id="BTSX01000003">
    <property type="protein sequence ID" value="GMS87786.1"/>
    <property type="molecule type" value="Genomic_DNA"/>
</dbReference>
<feature type="non-terminal residue" evidence="1">
    <location>
        <position position="83"/>
    </location>
</feature>
<dbReference type="Proteomes" id="UP001432027">
    <property type="component" value="Unassembled WGS sequence"/>
</dbReference>
<sequence>MRTSLGEYLQHLVVSIPSTPLLSNMPCAQSRILEVIIHSYSSADRFISVFDDLLVRLIQSARQTDSRSRVPNWISRRKSFLPE</sequence>